<dbReference type="Proteomes" id="UP000800035">
    <property type="component" value="Unassembled WGS sequence"/>
</dbReference>
<evidence type="ECO:0000256" key="1">
    <source>
        <dbReference type="ARBA" id="ARBA00038376"/>
    </source>
</evidence>
<dbReference type="EMBL" id="ML976978">
    <property type="protein sequence ID" value="KAF1962647.1"/>
    <property type="molecule type" value="Genomic_DNA"/>
</dbReference>
<comment type="similarity">
    <text evidence="1">Belongs to the avfA family.</text>
</comment>
<reference evidence="3" key="1">
    <citation type="journal article" date="2020" name="Stud. Mycol.">
        <title>101 Dothideomycetes genomes: a test case for predicting lifestyles and emergence of pathogens.</title>
        <authorList>
            <person name="Haridas S."/>
            <person name="Albert R."/>
            <person name="Binder M."/>
            <person name="Bloem J."/>
            <person name="Labutti K."/>
            <person name="Salamov A."/>
            <person name="Andreopoulos B."/>
            <person name="Baker S."/>
            <person name="Barry K."/>
            <person name="Bills G."/>
            <person name="Bluhm B."/>
            <person name="Cannon C."/>
            <person name="Castanera R."/>
            <person name="Culley D."/>
            <person name="Daum C."/>
            <person name="Ezra D."/>
            <person name="Gonzalez J."/>
            <person name="Henrissat B."/>
            <person name="Kuo A."/>
            <person name="Liang C."/>
            <person name="Lipzen A."/>
            <person name="Lutzoni F."/>
            <person name="Magnuson J."/>
            <person name="Mondo S."/>
            <person name="Nolan M."/>
            <person name="Ohm R."/>
            <person name="Pangilinan J."/>
            <person name="Park H.-J."/>
            <person name="Ramirez L."/>
            <person name="Alfaro M."/>
            <person name="Sun H."/>
            <person name="Tritt A."/>
            <person name="Yoshinaga Y."/>
            <person name="Zwiers L.-H."/>
            <person name="Turgeon B."/>
            <person name="Goodwin S."/>
            <person name="Spatafora J."/>
            <person name="Crous P."/>
            <person name="Grigoriev I."/>
        </authorList>
    </citation>
    <scope>NUCLEOTIDE SEQUENCE</scope>
    <source>
        <strain evidence="3">CBS 675.92</strain>
    </source>
</reference>
<keyword evidence="4" id="KW-1185">Reference proteome</keyword>
<accession>A0A6A5UNJ2</accession>
<dbReference type="GO" id="GO:0004074">
    <property type="term" value="F:biliverdin reductase [NAD(P)H] activity"/>
    <property type="evidence" value="ECO:0007669"/>
    <property type="project" value="TreeGrafter"/>
</dbReference>
<dbReference type="InterPro" id="IPR016040">
    <property type="entry name" value="NAD(P)-bd_dom"/>
</dbReference>
<dbReference type="GO" id="GO:0042602">
    <property type="term" value="F:riboflavin reductase (NADPH) activity"/>
    <property type="evidence" value="ECO:0007669"/>
    <property type="project" value="TreeGrafter"/>
</dbReference>
<dbReference type="PANTHER" id="PTHR43355:SF2">
    <property type="entry name" value="FLAVIN REDUCTASE (NADPH)"/>
    <property type="match status" value="1"/>
</dbReference>
<organism evidence="3 4">
    <name type="scientific">Byssothecium circinans</name>
    <dbReference type="NCBI Taxonomy" id="147558"/>
    <lineage>
        <taxon>Eukaryota</taxon>
        <taxon>Fungi</taxon>
        <taxon>Dikarya</taxon>
        <taxon>Ascomycota</taxon>
        <taxon>Pezizomycotina</taxon>
        <taxon>Dothideomycetes</taxon>
        <taxon>Pleosporomycetidae</taxon>
        <taxon>Pleosporales</taxon>
        <taxon>Massarineae</taxon>
        <taxon>Massarinaceae</taxon>
        <taxon>Byssothecium</taxon>
    </lineage>
</organism>
<dbReference type="Gene3D" id="3.40.50.720">
    <property type="entry name" value="NAD(P)-binding Rossmann-like Domain"/>
    <property type="match status" value="1"/>
</dbReference>
<dbReference type="OrthoDB" id="10254221at2759"/>
<dbReference type="Pfam" id="PF13460">
    <property type="entry name" value="NAD_binding_10"/>
    <property type="match status" value="1"/>
</dbReference>
<name>A0A6A5UNJ2_9PLEO</name>
<dbReference type="AlphaFoldDB" id="A0A6A5UNJ2"/>
<dbReference type="PANTHER" id="PTHR43355">
    <property type="entry name" value="FLAVIN REDUCTASE (NADPH)"/>
    <property type="match status" value="1"/>
</dbReference>
<dbReference type="SUPFAM" id="SSF51735">
    <property type="entry name" value="NAD(P)-binding Rossmann-fold domains"/>
    <property type="match status" value="1"/>
</dbReference>
<evidence type="ECO:0000313" key="3">
    <source>
        <dbReference type="EMBL" id="KAF1962647.1"/>
    </source>
</evidence>
<gene>
    <name evidence="3" type="ORF">CC80DRAFT_521705</name>
</gene>
<dbReference type="InterPro" id="IPR036291">
    <property type="entry name" value="NAD(P)-bd_dom_sf"/>
</dbReference>
<dbReference type="InterPro" id="IPR051606">
    <property type="entry name" value="Polyketide_Oxido-like"/>
</dbReference>
<protein>
    <recommendedName>
        <fullName evidence="2">NAD(P)-binding domain-containing protein</fullName>
    </recommendedName>
</protein>
<feature type="domain" description="NAD(P)-binding" evidence="2">
    <location>
        <begin position="9"/>
        <end position="205"/>
    </location>
</feature>
<evidence type="ECO:0000259" key="2">
    <source>
        <dbReference type="Pfam" id="PF13460"/>
    </source>
</evidence>
<proteinExistence type="inferred from homology"/>
<evidence type="ECO:0000313" key="4">
    <source>
        <dbReference type="Proteomes" id="UP000800035"/>
    </source>
</evidence>
<sequence>MGSHTLVIGATGPSGLEFCNTALTRGHALTLYVRNPSKLPTDIVNGAQVSVVEGTLEDISSFERAAASGPTVFVSFAGPVAKSKGTPVMDAMKRIFPILLANNYKRAMVVGTPSFPAPQDQGALKWKASVVLIKIIGGSAYDEFNGLGVFVSSQDASRIKWTLFRVPFLKNGPSAPVRAMFTGSGDNGMSLSRKGLATWVLDHMAEDSEWVGKAPVLSNQSCYQSIRYPGSLALRAL</sequence>